<protein>
    <recommendedName>
        <fullName evidence="3">ISXO2-like transposase domain-containing protein</fullName>
    </recommendedName>
</protein>
<evidence type="ECO:0008006" key="3">
    <source>
        <dbReference type="Google" id="ProtNLM"/>
    </source>
</evidence>
<dbReference type="STRING" id="1805282.AUJ44_00380"/>
<evidence type="ECO:0000313" key="1">
    <source>
        <dbReference type="EMBL" id="OIO33479.1"/>
    </source>
</evidence>
<gene>
    <name evidence="1" type="ORF">AUJ44_00380</name>
</gene>
<dbReference type="EMBL" id="MNVO01000006">
    <property type="protein sequence ID" value="OIO33479.1"/>
    <property type="molecule type" value="Genomic_DNA"/>
</dbReference>
<comment type="caution">
    <text evidence="1">The sequence shown here is derived from an EMBL/GenBank/DDBJ whole genome shotgun (WGS) entry which is preliminary data.</text>
</comment>
<name>A0A1J4VH77_9BACT</name>
<organism evidence="1 2">
    <name type="scientific">Candidatus Nomurabacteria bacterium CG1_02_47_685</name>
    <dbReference type="NCBI Taxonomy" id="1805282"/>
    <lineage>
        <taxon>Bacteria</taxon>
        <taxon>Candidatus Nomuraibacteriota</taxon>
    </lineage>
</organism>
<dbReference type="AlphaFoldDB" id="A0A1J4VH77"/>
<evidence type="ECO:0000313" key="2">
    <source>
        <dbReference type="Proteomes" id="UP000183206"/>
    </source>
</evidence>
<reference evidence="1 2" key="1">
    <citation type="journal article" date="2016" name="Environ. Microbiol.">
        <title>Genomic resolution of a cold subsurface aquifer community provides metabolic insights for novel microbes adapted to high CO concentrations.</title>
        <authorList>
            <person name="Probst A.J."/>
            <person name="Castelle C.J."/>
            <person name="Singh A."/>
            <person name="Brown C.T."/>
            <person name="Anantharaman K."/>
            <person name="Sharon I."/>
            <person name="Hug L.A."/>
            <person name="Burstein D."/>
            <person name="Emerson J.B."/>
            <person name="Thomas B.C."/>
            <person name="Banfield J.F."/>
        </authorList>
    </citation>
    <scope>NUCLEOTIDE SEQUENCE [LARGE SCALE GENOMIC DNA]</scope>
    <source>
        <strain evidence="1">CG1_02_47_685</strain>
    </source>
</reference>
<proteinExistence type="predicted"/>
<accession>A0A1J4VH77</accession>
<sequence>MKCFSSDIFATQAAKIVGVNRNTTHDWFNCFRKEILKFQEKENGSFQDGIELDELYLGGPRKKLHANDRRKRNIRKIKESVDEEQKIKYRSLASKREVTVPSIPKSSKTPQERRYFLSFVPH</sequence>
<dbReference type="Proteomes" id="UP000183206">
    <property type="component" value="Unassembled WGS sequence"/>
</dbReference>